<dbReference type="EMBL" id="CP002850">
    <property type="protein sequence ID" value="AEH61907.1"/>
    <property type="molecule type" value="Genomic_DNA"/>
</dbReference>
<dbReference type="Proteomes" id="UP000001494">
    <property type="component" value="Chromosome"/>
</dbReference>
<dbReference type="RefSeq" id="WP_011241095.1">
    <property type="nucleotide sequence ID" value="NC_017262.1"/>
</dbReference>
<accession>A0A0H3FZV0</accession>
<sequence>MTVVFLSGSRRISRLNDKIRFRLQNIMKQNFQIFIGDANGADKAMQSYLADQHYPNVSIYFVGSICRNNIGNWNTKQIAVDKNLKGRAFYTEKDKAMAAEADFGFVLWDGISEGSINNIFELLNSQKKAVVYLSTHKKFFNIKTANDIENLINCTDPEALSKLQGLRTIRRQMEKHNLMDQGSFPI</sequence>
<dbReference type="eggNOG" id="COG5606">
    <property type="taxonomic scope" value="Bacteria"/>
</dbReference>
<dbReference type="HOGENOM" id="CLU_096820_0_0_5"/>
<organism evidence="1 2">
    <name type="scientific">Zymomonas mobilis subsp. mobilis (strain ATCC 10988 / DSM 424 / LMG 404 / NCIMB 8938 / NRRL B-806 / ZM1)</name>
    <dbReference type="NCBI Taxonomy" id="555217"/>
    <lineage>
        <taxon>Bacteria</taxon>
        <taxon>Pseudomonadati</taxon>
        <taxon>Pseudomonadota</taxon>
        <taxon>Alphaproteobacteria</taxon>
        <taxon>Sphingomonadales</taxon>
        <taxon>Zymomonadaceae</taxon>
        <taxon>Zymomonas</taxon>
    </lineage>
</organism>
<evidence type="ECO:0000313" key="2">
    <source>
        <dbReference type="Proteomes" id="UP000001494"/>
    </source>
</evidence>
<protein>
    <submittedName>
        <fullName evidence="1">Uncharacterized protein</fullName>
    </submittedName>
</protein>
<proteinExistence type="predicted"/>
<dbReference type="AlphaFoldDB" id="A0A0H3FZV0"/>
<gene>
    <name evidence="1" type="ordered locus">Zmob_0052</name>
</gene>
<reference evidence="1 2" key="1">
    <citation type="journal article" date="2011" name="J. Bacteriol.">
        <title>Genome sequence of the ethanol-producing Zymomonas mobilis subsp. mobilis lectotype strain ATCC 10988.</title>
        <authorList>
            <person name="Pappas K.M."/>
            <person name="Kouvelis V.N."/>
            <person name="Saunders E."/>
            <person name="Brettin T.S."/>
            <person name="Bruce D."/>
            <person name="Detter C."/>
            <person name="Balakireva M."/>
            <person name="Han C.S."/>
            <person name="Savvakis G."/>
            <person name="Kyrpides N.C."/>
            <person name="Typas M.A."/>
        </authorList>
    </citation>
    <scope>NUCLEOTIDE SEQUENCE [LARGE SCALE GENOMIC DNA]</scope>
    <source>
        <strain evidence="2">ATCC 10988 / DSM 424 / CCUG 17860 / LMG 404 / NCIMB 8938 / NRRL B-806 / ZM1</strain>
    </source>
</reference>
<dbReference type="KEGG" id="zmm:Zmob_0052"/>
<evidence type="ECO:0000313" key="1">
    <source>
        <dbReference type="EMBL" id="AEH61907.1"/>
    </source>
</evidence>
<name>A0A0H3FZV0_ZYMMA</name>
<dbReference type="OrthoDB" id="9788479at2"/>